<dbReference type="Pfam" id="PF01943">
    <property type="entry name" value="Polysacc_synt"/>
    <property type="match status" value="1"/>
</dbReference>
<organism evidence="7 8">
    <name type="scientific">Enterococcus avium</name>
    <name type="common">Streptococcus avium</name>
    <dbReference type="NCBI Taxonomy" id="33945"/>
    <lineage>
        <taxon>Bacteria</taxon>
        <taxon>Bacillati</taxon>
        <taxon>Bacillota</taxon>
        <taxon>Bacilli</taxon>
        <taxon>Lactobacillales</taxon>
        <taxon>Enterococcaceae</taxon>
        <taxon>Enterococcus</taxon>
    </lineage>
</organism>
<evidence type="ECO:0000256" key="1">
    <source>
        <dbReference type="ARBA" id="ARBA00004651"/>
    </source>
</evidence>
<feature type="transmembrane region" description="Helical" evidence="6">
    <location>
        <begin position="113"/>
        <end position="130"/>
    </location>
</feature>
<accession>A0A8B5W3J8</accession>
<feature type="transmembrane region" description="Helical" evidence="6">
    <location>
        <begin position="210"/>
        <end position="227"/>
    </location>
</feature>
<dbReference type="EMBL" id="PDXQ01000001">
    <property type="protein sequence ID" value="TRZ34805.1"/>
    <property type="molecule type" value="Genomic_DNA"/>
</dbReference>
<feature type="transmembrane region" description="Helical" evidence="6">
    <location>
        <begin position="50"/>
        <end position="71"/>
    </location>
</feature>
<feature type="transmembrane region" description="Helical" evidence="6">
    <location>
        <begin position="355"/>
        <end position="373"/>
    </location>
</feature>
<keyword evidence="2" id="KW-1003">Cell membrane</keyword>
<gene>
    <name evidence="7" type="ORF">AUF17_12180</name>
</gene>
<comment type="caution">
    <text evidence="7">The sequence shown here is derived from an EMBL/GenBank/DDBJ whole genome shotgun (WGS) entry which is preliminary data.</text>
</comment>
<evidence type="ECO:0000313" key="7">
    <source>
        <dbReference type="EMBL" id="TRZ34805.1"/>
    </source>
</evidence>
<evidence type="ECO:0000256" key="4">
    <source>
        <dbReference type="ARBA" id="ARBA00022989"/>
    </source>
</evidence>
<name>A0A8B5W3J8_ENTAV</name>
<feature type="transmembrane region" description="Helical" evidence="6">
    <location>
        <begin position="171"/>
        <end position="189"/>
    </location>
</feature>
<keyword evidence="4 6" id="KW-1133">Transmembrane helix</keyword>
<dbReference type="Proteomes" id="UP000316316">
    <property type="component" value="Unassembled WGS sequence"/>
</dbReference>
<evidence type="ECO:0000256" key="3">
    <source>
        <dbReference type="ARBA" id="ARBA00022692"/>
    </source>
</evidence>
<feature type="transmembrane region" description="Helical" evidence="6">
    <location>
        <begin position="142"/>
        <end position="165"/>
    </location>
</feature>
<evidence type="ECO:0000256" key="2">
    <source>
        <dbReference type="ARBA" id="ARBA00022475"/>
    </source>
</evidence>
<feature type="transmembrane region" description="Helical" evidence="6">
    <location>
        <begin position="417"/>
        <end position="450"/>
    </location>
</feature>
<comment type="subcellular location">
    <subcellularLocation>
        <location evidence="1">Cell membrane</location>
        <topology evidence="1">Multi-pass membrane protein</topology>
    </subcellularLocation>
</comment>
<dbReference type="InterPro" id="IPR050833">
    <property type="entry name" value="Poly_Biosynth_Transport"/>
</dbReference>
<dbReference type="PANTHER" id="PTHR30250">
    <property type="entry name" value="PST FAMILY PREDICTED COLANIC ACID TRANSPORTER"/>
    <property type="match status" value="1"/>
</dbReference>
<feature type="transmembrane region" description="Helical" evidence="6">
    <location>
        <begin position="325"/>
        <end position="343"/>
    </location>
</feature>
<feature type="transmembrane region" description="Helical" evidence="6">
    <location>
        <begin position="295"/>
        <end position="319"/>
    </location>
</feature>
<evidence type="ECO:0000313" key="8">
    <source>
        <dbReference type="Proteomes" id="UP000316316"/>
    </source>
</evidence>
<feature type="transmembrane region" description="Helical" evidence="6">
    <location>
        <begin position="83"/>
        <end position="107"/>
    </location>
</feature>
<dbReference type="InterPro" id="IPR002797">
    <property type="entry name" value="Polysacc_synth"/>
</dbReference>
<sequence>MSNMREKYHKLFNNSLLFTIGNLGSKLITFIMLPLYTYKMSTSEFGVTDLAQTTITLLLPIIYLSIFDAVLRFGLDKDSDEQAILINAFFLTCMSSLIIGLLYPLLLHFNLKYSGYVVIILILQGFQNLFSQYAKAINQVRLFALNGILLSFTTALFNVIFLAFLNMSVRGFFLSLVLSNAISNIFLIYRANIIHNLNFKKFDLTHLMEMLKFSIPLIPNSIAWWINNTISRYFILFFLGVTSNGIFAVSNKIPALLTIINSIFYQSWQMSAIEEYKSDDREVFFSKIYVRYSQLLLIVSSLIIMVIKPLLKIIVSPNFFESWKYVPFLLITIIYSSLAGFLGQNYIAAKQTKQIFLTTIYGSVINVILNIVFIPVIGLQGAAMSSMISFLFVWLYRQKDSQKYVKLIIPQKKLFVSNLVILSQSFLLLIFTEATGVVLQAVCFLLLLFINKDSISDFFAILISFTKK</sequence>
<dbReference type="GO" id="GO:0005886">
    <property type="term" value="C:plasma membrane"/>
    <property type="evidence" value="ECO:0007669"/>
    <property type="project" value="UniProtKB-SubCell"/>
</dbReference>
<evidence type="ECO:0000256" key="6">
    <source>
        <dbReference type="SAM" id="Phobius"/>
    </source>
</evidence>
<protein>
    <recommendedName>
        <fullName evidence="9">Polysaccharide biosynthesis protein C-terminal domain-containing protein</fullName>
    </recommendedName>
</protein>
<feature type="transmembrane region" description="Helical" evidence="6">
    <location>
        <begin position="12"/>
        <end position="38"/>
    </location>
</feature>
<keyword evidence="5 6" id="KW-0472">Membrane</keyword>
<evidence type="ECO:0000256" key="5">
    <source>
        <dbReference type="ARBA" id="ARBA00023136"/>
    </source>
</evidence>
<dbReference type="AlphaFoldDB" id="A0A8B5W3J8"/>
<dbReference type="PANTHER" id="PTHR30250:SF11">
    <property type="entry name" value="O-ANTIGEN TRANSPORTER-RELATED"/>
    <property type="match status" value="1"/>
</dbReference>
<keyword evidence="3 6" id="KW-0812">Transmembrane</keyword>
<reference evidence="7 8" key="1">
    <citation type="submission" date="2017-10" db="EMBL/GenBank/DDBJ databases">
        <title>FDA dAtabase for Regulatory Grade micrObial Sequences (FDA-ARGOS): Supporting development and validation of Infectious Disease Dx tests.</title>
        <authorList>
            <person name="Campos J."/>
            <person name="Goldberg B."/>
            <person name="Tallon L.J."/>
            <person name="Sadzewicz L."/>
            <person name="Sengamalay N."/>
            <person name="Ott S."/>
            <person name="Godinez A."/>
            <person name="Nagaraj S."/>
            <person name="Vyas G."/>
            <person name="Aluvathingal J."/>
            <person name="Nadendla S."/>
            <person name="Geyer C."/>
            <person name="Nandy P."/>
            <person name="Hobson J."/>
            <person name="Sichtig H."/>
        </authorList>
    </citation>
    <scope>NUCLEOTIDE SEQUENCE [LARGE SCALE GENOMIC DNA]</scope>
    <source>
        <strain evidence="7 8">FDAARGOS_185</strain>
    </source>
</reference>
<evidence type="ECO:0008006" key="9">
    <source>
        <dbReference type="Google" id="ProtNLM"/>
    </source>
</evidence>
<proteinExistence type="predicted"/>